<keyword evidence="11" id="KW-1185">Reference proteome</keyword>
<gene>
    <name evidence="10" type="ORF">ACFO0A_13290</name>
</gene>
<dbReference type="EMBL" id="JBHSDR010000006">
    <property type="protein sequence ID" value="MFC4296029.1"/>
    <property type="molecule type" value="Genomic_DNA"/>
</dbReference>
<feature type="domain" description="Peptidase S9 prolyl oligopeptidase catalytic" evidence="8">
    <location>
        <begin position="504"/>
        <end position="714"/>
    </location>
</feature>
<feature type="signal peptide" evidence="7">
    <location>
        <begin position="1"/>
        <end position="24"/>
    </location>
</feature>
<evidence type="ECO:0000256" key="2">
    <source>
        <dbReference type="ARBA" id="ARBA00005228"/>
    </source>
</evidence>
<accession>A0ABV8RT51</accession>
<name>A0ABV8RT51_9SPHN</name>
<dbReference type="SUPFAM" id="SSF53474">
    <property type="entry name" value="alpha/beta-Hydrolases"/>
    <property type="match status" value="1"/>
</dbReference>
<evidence type="ECO:0000259" key="8">
    <source>
        <dbReference type="Pfam" id="PF00326"/>
    </source>
</evidence>
<dbReference type="InterPro" id="IPR023302">
    <property type="entry name" value="Pept_S9A_N"/>
</dbReference>
<reference evidence="11" key="1">
    <citation type="journal article" date="2019" name="Int. J. Syst. Evol. Microbiol.">
        <title>The Global Catalogue of Microorganisms (GCM) 10K type strain sequencing project: providing services to taxonomists for standard genome sequencing and annotation.</title>
        <authorList>
            <consortium name="The Broad Institute Genomics Platform"/>
            <consortium name="The Broad Institute Genome Sequencing Center for Infectious Disease"/>
            <person name="Wu L."/>
            <person name="Ma J."/>
        </authorList>
    </citation>
    <scope>NUCLEOTIDE SEQUENCE [LARGE SCALE GENOMIC DNA]</scope>
    <source>
        <strain evidence="11">CGMCC 1.12989</strain>
    </source>
</reference>
<feature type="domain" description="Peptidase S9A N-terminal" evidence="9">
    <location>
        <begin position="38"/>
        <end position="441"/>
    </location>
</feature>
<evidence type="ECO:0000256" key="1">
    <source>
        <dbReference type="ARBA" id="ARBA00001070"/>
    </source>
</evidence>
<dbReference type="Proteomes" id="UP001595828">
    <property type="component" value="Unassembled WGS sequence"/>
</dbReference>
<organism evidence="10 11">
    <name type="scientific">Novosphingobium tardum</name>
    <dbReference type="NCBI Taxonomy" id="1538021"/>
    <lineage>
        <taxon>Bacteria</taxon>
        <taxon>Pseudomonadati</taxon>
        <taxon>Pseudomonadota</taxon>
        <taxon>Alphaproteobacteria</taxon>
        <taxon>Sphingomonadales</taxon>
        <taxon>Sphingomonadaceae</taxon>
        <taxon>Novosphingobium</taxon>
    </lineage>
</organism>
<evidence type="ECO:0000259" key="9">
    <source>
        <dbReference type="Pfam" id="PF02897"/>
    </source>
</evidence>
<proteinExistence type="inferred from homology"/>
<protein>
    <recommendedName>
        <fullName evidence="3">prolyl oligopeptidase</fullName>
        <ecNumber evidence="3">3.4.21.26</ecNumber>
    </recommendedName>
</protein>
<evidence type="ECO:0000256" key="4">
    <source>
        <dbReference type="ARBA" id="ARBA00022670"/>
    </source>
</evidence>
<dbReference type="Gene3D" id="3.40.50.1820">
    <property type="entry name" value="alpha/beta hydrolase"/>
    <property type="match status" value="1"/>
</dbReference>
<keyword evidence="6" id="KW-0720">Serine protease</keyword>
<dbReference type="Pfam" id="PF00326">
    <property type="entry name" value="Peptidase_S9"/>
    <property type="match status" value="1"/>
</dbReference>
<evidence type="ECO:0000256" key="5">
    <source>
        <dbReference type="ARBA" id="ARBA00022801"/>
    </source>
</evidence>
<dbReference type="EC" id="3.4.21.26" evidence="3"/>
<evidence type="ECO:0000313" key="11">
    <source>
        <dbReference type="Proteomes" id="UP001595828"/>
    </source>
</evidence>
<keyword evidence="4" id="KW-0645">Protease</keyword>
<evidence type="ECO:0000256" key="6">
    <source>
        <dbReference type="ARBA" id="ARBA00022825"/>
    </source>
</evidence>
<evidence type="ECO:0000256" key="3">
    <source>
        <dbReference type="ARBA" id="ARBA00011897"/>
    </source>
</evidence>
<comment type="catalytic activity">
    <reaction evidence="1">
        <text>Hydrolysis of Pro-|-Xaa &gt;&gt; Ala-|-Xaa in oligopeptides.</text>
        <dbReference type="EC" id="3.4.21.26"/>
    </reaction>
</comment>
<dbReference type="InterPro" id="IPR001375">
    <property type="entry name" value="Peptidase_S9_cat"/>
</dbReference>
<evidence type="ECO:0000313" key="10">
    <source>
        <dbReference type="EMBL" id="MFC4296029.1"/>
    </source>
</evidence>
<dbReference type="InterPro" id="IPR051167">
    <property type="entry name" value="Prolyl_oligopep/macrocyclase"/>
</dbReference>
<feature type="chain" id="PRO_5046398892" description="prolyl oligopeptidase" evidence="7">
    <location>
        <begin position="25"/>
        <end position="720"/>
    </location>
</feature>
<keyword evidence="7" id="KW-0732">Signal</keyword>
<dbReference type="InterPro" id="IPR029058">
    <property type="entry name" value="AB_hydrolase_fold"/>
</dbReference>
<dbReference type="Gene3D" id="2.130.10.120">
    <property type="entry name" value="Prolyl oligopeptidase, N-terminal domain"/>
    <property type="match status" value="1"/>
</dbReference>
<keyword evidence="5" id="KW-0378">Hydrolase</keyword>
<dbReference type="InterPro" id="IPR002471">
    <property type="entry name" value="Pept_S9_AS"/>
</dbReference>
<dbReference type="Pfam" id="PF02897">
    <property type="entry name" value="Peptidase_S9_N"/>
    <property type="match status" value="1"/>
</dbReference>
<dbReference type="RefSeq" id="WP_379539484.1">
    <property type="nucleotide sequence ID" value="NZ_JBHSDR010000006.1"/>
</dbReference>
<dbReference type="InterPro" id="IPR002470">
    <property type="entry name" value="Peptidase_S9A"/>
</dbReference>
<dbReference type="PANTHER" id="PTHR42881">
    <property type="entry name" value="PROLYL ENDOPEPTIDASE"/>
    <property type="match status" value="1"/>
</dbReference>
<comment type="similarity">
    <text evidence="2">Belongs to the peptidase S9A family.</text>
</comment>
<sequence length="720" mass="79359">MSLRHLRRLLVAIWLVALSGAAAASDPPARLKLSDYPQSRRESVVETRFGQRVPDPYRWLERDARRDPAVAAWVEQQNDLSSAYLRSLPGREHFAARIRAILNYERFGIPRKAGRLYFYLHNTGLQSQSSLLVRRGLSGKPRTLLDPEGWSPGGTTALDAWEPSRDGALLAYSVQEMGSDWRTVRFLDVDSGRMLEDQLSWVKFSGLAWVGTKGILYSRFPGEGDQFDRTLPSFGQAIWFHRIGTPQFADRLVYSTPDHPEYGHSATVTTDGRYAVITSGMGKIARHEIRVIDLAEPDPAKWVVRPLVTGFNDDWTFVDGLGRNLWLRTNSGAPRYRLVRVELGESEMRWTEVIPQTTSVLAGANVVGNRLLLSYLDNAATRALVTDFSGRAVRGIALNVIGSAAGFEGRPGDPETFYQFSSYAQPPAVYRLDLDTGRIRAFSAPQFAFDPAAYVVEQRFYPSRDGTRVPLFLVRSRALATSGRAAPTILYGYGGFDVSLTPGFSAVRMAWIEAGGAFAVAGVRGGGEYGSEWHDAGRLANKQNAFDDFIAAGEYLVSQGITPAGGLALQGSSNGGMMVAAVMNQRPDLFAAANPDVGVMDMLRFDRFGAGRYWYEDYGHPDRQPDFEWLRAYSPYHNIRKGDYPAILVTAADSDDRVVPAHSFKYVAALQAADLGAKPRILRVEANAGHGPGRPTEMVIASGADVLAFLAFWTGLHVSN</sequence>
<comment type="caution">
    <text evidence="10">The sequence shown here is derived from an EMBL/GenBank/DDBJ whole genome shotgun (WGS) entry which is preliminary data.</text>
</comment>
<dbReference type="PRINTS" id="PR00862">
    <property type="entry name" value="PROLIGOPTASE"/>
</dbReference>
<dbReference type="SUPFAM" id="SSF50993">
    <property type="entry name" value="Peptidase/esterase 'gauge' domain"/>
    <property type="match status" value="1"/>
</dbReference>
<dbReference type="PANTHER" id="PTHR42881:SF2">
    <property type="entry name" value="PROLYL ENDOPEPTIDASE"/>
    <property type="match status" value="1"/>
</dbReference>
<evidence type="ECO:0000256" key="7">
    <source>
        <dbReference type="SAM" id="SignalP"/>
    </source>
</evidence>
<dbReference type="PROSITE" id="PS00708">
    <property type="entry name" value="PRO_ENDOPEP_SER"/>
    <property type="match status" value="1"/>
</dbReference>